<proteinExistence type="predicted"/>
<evidence type="ECO:0008006" key="3">
    <source>
        <dbReference type="Google" id="ProtNLM"/>
    </source>
</evidence>
<dbReference type="RefSeq" id="WP_104514256.1">
    <property type="nucleotide sequence ID" value="NZ_MQVW01000027.1"/>
</dbReference>
<dbReference type="EMBL" id="PTJE01000001">
    <property type="protein sequence ID" value="PPK96714.1"/>
    <property type="molecule type" value="Genomic_DNA"/>
</dbReference>
<evidence type="ECO:0000313" key="2">
    <source>
        <dbReference type="Proteomes" id="UP000239002"/>
    </source>
</evidence>
<keyword evidence="2" id="KW-1185">Reference proteome</keyword>
<sequence>MNDLISLINSFNSDEVSAFLAFAKARNQRTDVKNIALFQFIQQGARVDLDIKIYGKPNKNALHALKNRLKESLIDFIAINGFASESQEEMQLFKLVLAARIFLEREQYKLGFKTLKKAASMAIALESYVVLQEIYYTQVQYAHLNDVMSLEETIKAYQENEKRYLAESRLVMAYATVQKALKTHPVNVYKVIKTQLDLFQISIDQHLSFKSLYQLMNIATEAATLKSDYAGVSIFINHIYDIVELKKHQAAKHLYYHCEILYLMAGSCFRNKDFNRSQLLINELDLEIIKQKGRFKKQFEERVLLLKALNYNYTGNAAKAIEEVSSFKKISLRIRLAHATFLFQQEQPQEARRVINSFMHSDVFYEKKENLLWVLKKNVLEILIYMELNQPDLVESKMRSFKKKFRSRLLDLEEDRVLTFMSLLRLYFEHPFHITEDSFKNKVTAAFTYKTVDREDIFIMSFYAYLKAKMENKSIYNATLELVN</sequence>
<evidence type="ECO:0000313" key="1">
    <source>
        <dbReference type="EMBL" id="PPK96714.1"/>
    </source>
</evidence>
<comment type="caution">
    <text evidence="1">The sequence shown here is derived from an EMBL/GenBank/DDBJ whole genome shotgun (WGS) entry which is preliminary data.</text>
</comment>
<protein>
    <recommendedName>
        <fullName evidence="3">MalT-like TPR region domain-containing protein</fullName>
    </recommendedName>
</protein>
<organism evidence="1 2">
    <name type="scientific">Nonlabens xylanidelens</name>
    <dbReference type="NCBI Taxonomy" id="191564"/>
    <lineage>
        <taxon>Bacteria</taxon>
        <taxon>Pseudomonadati</taxon>
        <taxon>Bacteroidota</taxon>
        <taxon>Flavobacteriia</taxon>
        <taxon>Flavobacteriales</taxon>
        <taxon>Flavobacteriaceae</taxon>
        <taxon>Nonlabens</taxon>
    </lineage>
</organism>
<dbReference type="AlphaFoldDB" id="A0A2S6IR35"/>
<gene>
    <name evidence="1" type="ORF">LY01_00538</name>
</gene>
<name>A0A2S6IR35_9FLAO</name>
<dbReference type="Proteomes" id="UP000239002">
    <property type="component" value="Unassembled WGS sequence"/>
</dbReference>
<accession>A0A2S6IR35</accession>
<reference evidence="1 2" key="1">
    <citation type="submission" date="2018-02" db="EMBL/GenBank/DDBJ databases">
        <title>Genomic Encyclopedia of Archaeal and Bacterial Type Strains, Phase II (KMG-II): from individual species to whole genera.</title>
        <authorList>
            <person name="Goeker M."/>
        </authorList>
    </citation>
    <scope>NUCLEOTIDE SEQUENCE [LARGE SCALE GENOMIC DNA]</scope>
    <source>
        <strain evidence="1 2">DSM 16809</strain>
    </source>
</reference>
<dbReference type="OrthoDB" id="732094at2"/>